<gene>
    <name evidence="3" type="ORF">BU14_0681s0002</name>
</gene>
<dbReference type="Proteomes" id="UP000218209">
    <property type="component" value="Unassembled WGS sequence"/>
</dbReference>
<proteinExistence type="predicted"/>
<dbReference type="SUPFAM" id="SSF53474">
    <property type="entry name" value="alpha/beta-Hydrolases"/>
    <property type="match status" value="1"/>
</dbReference>
<accession>A0A1X6NQ48</accession>
<keyword evidence="2" id="KW-0472">Membrane</keyword>
<feature type="compositionally biased region" description="Gly residues" evidence="1">
    <location>
        <begin position="241"/>
        <end position="257"/>
    </location>
</feature>
<keyword evidence="2" id="KW-1133">Transmembrane helix</keyword>
<feature type="region of interest" description="Disordered" evidence="1">
    <location>
        <begin position="241"/>
        <end position="264"/>
    </location>
</feature>
<sequence length="364" mass="36759">MPPPTDDAALTRPAPLRYTLTPAFSSNTGPVVVLMSGWPDQPATLYAGLLSRLVAAGYRPALVELPGFPPPLVAPLPPRWWGWDTPQVVAGYAAAVRAIQAAAAPAPAAVGGTAAGAGAGAAPTPPPAPPVTFVTHDWGAAMTWRLVEAHPDVAAAIVGADVGDVGRIRSPAMLLFCALYMSVLAALFVVGGPVGDAGTRWVARLLGAPHPEAAAARMNALYFWTVRGQISAAVRRVTGGGGGGVDEGAGGRGGWGGPPFPGSVAAQGRAAGMPGVIPVRGAKKGLSIPLGRVARRPARAPRLWGGAPRRLALAHGRARRRRVRSGGHGVVGAHPWGRRICAAAAARCGRDDGGGGVGSGGGRR</sequence>
<keyword evidence="4" id="KW-1185">Reference proteome</keyword>
<organism evidence="3 4">
    <name type="scientific">Porphyra umbilicalis</name>
    <name type="common">Purple laver</name>
    <name type="synonym">Red alga</name>
    <dbReference type="NCBI Taxonomy" id="2786"/>
    <lineage>
        <taxon>Eukaryota</taxon>
        <taxon>Rhodophyta</taxon>
        <taxon>Bangiophyceae</taxon>
        <taxon>Bangiales</taxon>
        <taxon>Bangiaceae</taxon>
        <taxon>Porphyra</taxon>
    </lineage>
</organism>
<feature type="transmembrane region" description="Helical" evidence="2">
    <location>
        <begin position="173"/>
        <end position="194"/>
    </location>
</feature>
<evidence type="ECO:0000256" key="2">
    <source>
        <dbReference type="SAM" id="Phobius"/>
    </source>
</evidence>
<dbReference type="InterPro" id="IPR029058">
    <property type="entry name" value="AB_hydrolase_fold"/>
</dbReference>
<evidence type="ECO:0000313" key="4">
    <source>
        <dbReference type="Proteomes" id="UP000218209"/>
    </source>
</evidence>
<dbReference type="EMBL" id="KV919219">
    <property type="protein sequence ID" value="OSX70721.1"/>
    <property type="molecule type" value="Genomic_DNA"/>
</dbReference>
<dbReference type="Gene3D" id="3.40.50.1820">
    <property type="entry name" value="alpha/beta hydrolase"/>
    <property type="match status" value="1"/>
</dbReference>
<keyword evidence="2" id="KW-0812">Transmembrane</keyword>
<dbReference type="AlphaFoldDB" id="A0A1X6NQ48"/>
<evidence type="ECO:0000256" key="1">
    <source>
        <dbReference type="SAM" id="MobiDB-lite"/>
    </source>
</evidence>
<evidence type="ECO:0000313" key="3">
    <source>
        <dbReference type="EMBL" id="OSX70721.1"/>
    </source>
</evidence>
<name>A0A1X6NQ48_PORUM</name>
<protein>
    <submittedName>
        <fullName evidence="3">Uncharacterized protein</fullName>
    </submittedName>
</protein>
<reference evidence="3 4" key="1">
    <citation type="submission" date="2017-03" db="EMBL/GenBank/DDBJ databases">
        <title>WGS assembly of Porphyra umbilicalis.</title>
        <authorList>
            <person name="Brawley S.H."/>
            <person name="Blouin N.A."/>
            <person name="Ficko-Blean E."/>
            <person name="Wheeler G.L."/>
            <person name="Lohr M."/>
            <person name="Goodson H.V."/>
            <person name="Jenkins J.W."/>
            <person name="Blaby-Haas C.E."/>
            <person name="Helliwell K.E."/>
            <person name="Chan C."/>
            <person name="Marriage T."/>
            <person name="Bhattacharya D."/>
            <person name="Klein A.S."/>
            <person name="Badis Y."/>
            <person name="Brodie J."/>
            <person name="Cao Y."/>
            <person name="Collen J."/>
            <person name="Dittami S.M."/>
            <person name="Gachon C.M."/>
            <person name="Green B.R."/>
            <person name="Karpowicz S."/>
            <person name="Kim J.W."/>
            <person name="Kudahl U."/>
            <person name="Lin S."/>
            <person name="Michel G."/>
            <person name="Mittag M."/>
            <person name="Olson B.J."/>
            <person name="Pangilinan J."/>
            <person name="Peng Y."/>
            <person name="Qiu H."/>
            <person name="Shu S."/>
            <person name="Singer J.T."/>
            <person name="Smith A.G."/>
            <person name="Sprecher B.N."/>
            <person name="Wagner V."/>
            <person name="Wang W."/>
            <person name="Wang Z.-Y."/>
            <person name="Yan J."/>
            <person name="Yarish C."/>
            <person name="Zoeuner-Riek S."/>
            <person name="Zhuang Y."/>
            <person name="Zou Y."/>
            <person name="Lindquist E.A."/>
            <person name="Grimwood J."/>
            <person name="Barry K."/>
            <person name="Rokhsar D.S."/>
            <person name="Schmutz J."/>
            <person name="Stiller J.W."/>
            <person name="Grossman A.R."/>
            <person name="Prochnik S.E."/>
        </authorList>
    </citation>
    <scope>NUCLEOTIDE SEQUENCE [LARGE SCALE GENOMIC DNA]</scope>
    <source>
        <strain evidence="3">4086291</strain>
    </source>
</reference>